<keyword evidence="1" id="KW-0472">Membrane</keyword>
<sequence length="65" mass="7284">MVVSKRKSRNFGLDLVKVLACILVICLHSLTPTSLVVKNNIFNSSVYYSGTIAIPIFLWQVVILF</sequence>
<dbReference type="EMBL" id="ADFT01000013">
    <property type="protein sequence ID" value="EFB62599.1"/>
    <property type="molecule type" value="Genomic_DNA"/>
</dbReference>
<feature type="transmembrane region" description="Helical" evidence="1">
    <location>
        <begin position="12"/>
        <end position="31"/>
    </location>
</feature>
<protein>
    <submittedName>
        <fullName evidence="2">Uncharacterized protein</fullName>
    </submittedName>
</protein>
<evidence type="ECO:0000256" key="1">
    <source>
        <dbReference type="SAM" id="Phobius"/>
    </source>
</evidence>
<evidence type="ECO:0000313" key="3">
    <source>
        <dbReference type="Proteomes" id="UP000003684"/>
    </source>
</evidence>
<name>D1YIK1_LACGS</name>
<feature type="transmembrane region" description="Helical" evidence="1">
    <location>
        <begin position="46"/>
        <end position="64"/>
    </location>
</feature>
<proteinExistence type="predicted"/>
<comment type="caution">
    <text evidence="2">The sequence shown here is derived from an EMBL/GenBank/DDBJ whole genome shotgun (WGS) entry which is preliminary data.</text>
</comment>
<dbReference type="AlphaFoldDB" id="D1YIK1"/>
<organism evidence="2 3">
    <name type="scientific">Lactobacillus gasseri 224-1</name>
    <dbReference type="NCBI Taxonomy" id="679196"/>
    <lineage>
        <taxon>Bacteria</taxon>
        <taxon>Bacillati</taxon>
        <taxon>Bacillota</taxon>
        <taxon>Bacilli</taxon>
        <taxon>Lactobacillales</taxon>
        <taxon>Lactobacillaceae</taxon>
        <taxon>Lactobacillus</taxon>
    </lineage>
</organism>
<evidence type="ECO:0000313" key="2">
    <source>
        <dbReference type="EMBL" id="EFB62599.1"/>
    </source>
</evidence>
<reference evidence="2 3" key="1">
    <citation type="submission" date="2009-12" db="EMBL/GenBank/DDBJ databases">
        <title>Genome Sequence of Lactobacillus gasseri 224-1.</title>
        <authorList>
            <person name="Durkin A.S."/>
            <person name="Madupu R."/>
            <person name="Torralba M."/>
            <person name="Methe B."/>
            <person name="Sutton G."/>
            <person name="Strausberg R.L."/>
            <person name="Nelson K.E."/>
        </authorList>
    </citation>
    <scope>NUCLEOTIDE SEQUENCE [LARGE SCALE GENOMIC DNA]</scope>
    <source>
        <strain evidence="2 3">224-1</strain>
    </source>
</reference>
<gene>
    <name evidence="2" type="ORF">HMPREF9209_0772</name>
</gene>
<dbReference type="Proteomes" id="UP000003684">
    <property type="component" value="Unassembled WGS sequence"/>
</dbReference>
<keyword evidence="1" id="KW-1133">Transmembrane helix</keyword>
<keyword evidence="1" id="KW-0812">Transmembrane</keyword>
<accession>D1YIK1</accession>